<comment type="caution">
    <text evidence="1">The sequence shown here is derived from an EMBL/GenBank/DDBJ whole genome shotgun (WGS) entry which is preliminary data.</text>
</comment>
<keyword evidence="2" id="KW-1185">Reference proteome</keyword>
<dbReference type="EMBL" id="JNVN01000296">
    <property type="protein sequence ID" value="KHJ35697.1"/>
    <property type="molecule type" value="Genomic_DNA"/>
</dbReference>
<organism evidence="1 2">
    <name type="scientific">Uncinula necator</name>
    <name type="common">Grape powdery mildew</name>
    <dbReference type="NCBI Taxonomy" id="52586"/>
    <lineage>
        <taxon>Eukaryota</taxon>
        <taxon>Fungi</taxon>
        <taxon>Dikarya</taxon>
        <taxon>Ascomycota</taxon>
        <taxon>Pezizomycotina</taxon>
        <taxon>Leotiomycetes</taxon>
        <taxon>Erysiphales</taxon>
        <taxon>Erysiphaceae</taxon>
        <taxon>Erysiphe</taxon>
    </lineage>
</organism>
<proteinExistence type="predicted"/>
<dbReference type="Proteomes" id="UP000030854">
    <property type="component" value="Unassembled WGS sequence"/>
</dbReference>
<dbReference type="HOGENOM" id="CLU_2724099_0_0_1"/>
<gene>
    <name evidence="1" type="ORF">EV44_g4203</name>
</gene>
<reference evidence="1 2" key="1">
    <citation type="journal article" date="2014" name="BMC Genomics">
        <title>Adaptive genomic structural variation in the grape powdery mildew pathogen, Erysiphe necator.</title>
        <authorList>
            <person name="Jones L."/>
            <person name="Riaz S."/>
            <person name="Morales-Cruz A."/>
            <person name="Amrine K.C."/>
            <person name="McGuire B."/>
            <person name="Gubler W.D."/>
            <person name="Walker M.A."/>
            <person name="Cantu D."/>
        </authorList>
    </citation>
    <scope>NUCLEOTIDE SEQUENCE [LARGE SCALE GENOMIC DNA]</scope>
    <source>
        <strain evidence="2">c</strain>
    </source>
</reference>
<evidence type="ECO:0000313" key="1">
    <source>
        <dbReference type="EMBL" id="KHJ35697.1"/>
    </source>
</evidence>
<protein>
    <submittedName>
        <fullName evidence="1">Uncharacterized protein</fullName>
    </submittedName>
</protein>
<name>A0A0B1PAH4_UNCNE</name>
<dbReference type="AlphaFoldDB" id="A0A0B1PAH4"/>
<accession>A0A0B1PAH4</accession>
<sequence length="72" mass="8154">MILVKELRFLQLSLDPEYRSDKHLRLKLINVCRNIKACQLACFKPSDTLSGLINDLQSSISTAEENSNESTT</sequence>
<evidence type="ECO:0000313" key="2">
    <source>
        <dbReference type="Proteomes" id="UP000030854"/>
    </source>
</evidence>